<protein>
    <submittedName>
        <fullName evidence="1">Uncharacterized protein</fullName>
    </submittedName>
</protein>
<dbReference type="EMBL" id="JAQQFN010000098">
    <property type="protein sequence ID" value="MFL9889265.1"/>
    <property type="molecule type" value="Genomic_DNA"/>
</dbReference>
<proteinExistence type="predicted"/>
<evidence type="ECO:0000313" key="1">
    <source>
        <dbReference type="EMBL" id="MFL9889265.1"/>
    </source>
</evidence>
<organism evidence="1 2">
    <name type="scientific">Paraburkholderia agricolaris</name>
    <dbReference type="NCBI Taxonomy" id="2152888"/>
    <lineage>
        <taxon>Bacteria</taxon>
        <taxon>Pseudomonadati</taxon>
        <taxon>Pseudomonadota</taxon>
        <taxon>Betaproteobacteria</taxon>
        <taxon>Burkholderiales</taxon>
        <taxon>Burkholderiaceae</taxon>
        <taxon>Paraburkholderia</taxon>
    </lineage>
</organism>
<reference evidence="1 2" key="1">
    <citation type="journal article" date="2024" name="Chem. Sci.">
        <title>Discovery of megapolipeptins by genome mining of a Burkholderiales bacteria collection.</title>
        <authorList>
            <person name="Paulo B.S."/>
            <person name="Recchia M.J.J."/>
            <person name="Lee S."/>
            <person name="Fergusson C.H."/>
            <person name="Romanowski S.B."/>
            <person name="Hernandez A."/>
            <person name="Krull N."/>
            <person name="Liu D.Y."/>
            <person name="Cavanagh H."/>
            <person name="Bos A."/>
            <person name="Gray C.A."/>
            <person name="Murphy B.T."/>
            <person name="Linington R.G."/>
            <person name="Eustaquio A.S."/>
        </authorList>
    </citation>
    <scope>NUCLEOTIDE SEQUENCE [LARGE SCALE GENOMIC DNA]</scope>
    <source>
        <strain evidence="1 2">RL16-012-BIC-B</strain>
    </source>
</reference>
<evidence type="ECO:0000313" key="2">
    <source>
        <dbReference type="Proteomes" id="UP001629249"/>
    </source>
</evidence>
<feature type="non-terminal residue" evidence="1">
    <location>
        <position position="254"/>
    </location>
</feature>
<dbReference type="Proteomes" id="UP001629249">
    <property type="component" value="Unassembled WGS sequence"/>
</dbReference>
<gene>
    <name evidence="1" type="ORF">PQR66_40060</name>
</gene>
<dbReference type="RefSeq" id="WP_408339667.1">
    <property type="nucleotide sequence ID" value="NZ_JAQQFN010000098.1"/>
</dbReference>
<keyword evidence="2" id="KW-1185">Reference proteome</keyword>
<sequence>MEVIVVEPIDEDLCFPVASFLYPLNMAGQIFRDSSDASARFQRFGRTNATPGDLEIWEDLVRDGVNPETSFLIVRTGKREPSKAPYLVHTGYELPLLLSGRKKLGWIDVHPNLSPLDEFRLSCLETYVEKGLLYKRDNTVPEGGGRLGAVYYTPPSDAWRVDAYDFLHKEAGKVGGWSETFERMLGDLMGYSTEANNWWIERCVRDEVFPSGMRYFLSVTSQELSVIECCGFRALPWATRDTFTLHSDIEQSSN</sequence>
<name>A0ABW9A2Q5_9BURK</name>
<accession>A0ABW9A2Q5</accession>
<comment type="caution">
    <text evidence="1">The sequence shown here is derived from an EMBL/GenBank/DDBJ whole genome shotgun (WGS) entry which is preliminary data.</text>
</comment>